<proteinExistence type="predicted"/>
<accession>A0A8H3WSE5</accession>
<dbReference type="EMBL" id="WTPW01001939">
    <property type="protein sequence ID" value="KAF0406824.1"/>
    <property type="molecule type" value="Genomic_DNA"/>
</dbReference>
<gene>
    <name evidence="7" type="ORF">F8M41_008833</name>
    <name evidence="6" type="ORF">F8M41_019710</name>
</gene>
<evidence type="ECO:0000256" key="2">
    <source>
        <dbReference type="ARBA" id="ARBA00004613"/>
    </source>
</evidence>
<reference evidence="6 8" key="1">
    <citation type="journal article" date="2019" name="Environ. Microbiol.">
        <title>At the nexus of three kingdoms: the genome of the mycorrhizal fungus Gigaspora margarita provides insights into plant, endobacterial and fungal interactions.</title>
        <authorList>
            <person name="Venice F."/>
            <person name="Ghignone S."/>
            <person name="Salvioli di Fossalunga A."/>
            <person name="Amselem J."/>
            <person name="Novero M."/>
            <person name="Xianan X."/>
            <person name="Sedzielewska Toro K."/>
            <person name="Morin E."/>
            <person name="Lipzen A."/>
            <person name="Grigoriev I.V."/>
            <person name="Henrissat B."/>
            <person name="Martin F.M."/>
            <person name="Bonfante P."/>
        </authorList>
    </citation>
    <scope>NUCLEOTIDE SEQUENCE [LARGE SCALE GENOMIC DNA]</scope>
    <source>
        <strain evidence="6 8">BEG34</strain>
    </source>
</reference>
<feature type="domain" description="Crinkler effector protein N-terminal" evidence="5">
    <location>
        <begin position="8"/>
        <end position="62"/>
    </location>
</feature>
<evidence type="ECO:0000256" key="4">
    <source>
        <dbReference type="SAM" id="Coils"/>
    </source>
</evidence>
<dbReference type="Pfam" id="PF20147">
    <property type="entry name" value="Crinkler"/>
    <property type="match status" value="1"/>
</dbReference>
<evidence type="ECO:0000313" key="6">
    <source>
        <dbReference type="EMBL" id="KAF0332849.1"/>
    </source>
</evidence>
<dbReference type="GO" id="GO:0005576">
    <property type="term" value="C:extracellular region"/>
    <property type="evidence" value="ECO:0007669"/>
    <property type="project" value="UniProtKB-SubCell"/>
</dbReference>
<keyword evidence="3" id="KW-0964">Secreted</keyword>
<dbReference type="AlphaFoldDB" id="A0A8H3WSE5"/>
<name>A0A8H3WSE5_GIGMA</name>
<keyword evidence="4" id="KW-0175">Coiled coil</keyword>
<keyword evidence="8" id="KW-1185">Reference proteome</keyword>
<evidence type="ECO:0000259" key="5">
    <source>
        <dbReference type="Pfam" id="PF20147"/>
    </source>
</evidence>
<comment type="subcellular location">
    <subcellularLocation>
        <location evidence="1">Host cell</location>
    </subcellularLocation>
    <subcellularLocation>
        <location evidence="2">Secreted</location>
    </subcellularLocation>
</comment>
<dbReference type="Proteomes" id="UP000439903">
    <property type="component" value="Unassembled WGS sequence"/>
</dbReference>
<feature type="coiled-coil region" evidence="4">
    <location>
        <begin position="94"/>
        <end position="121"/>
    </location>
</feature>
<protein>
    <recommendedName>
        <fullName evidence="5">Crinkler effector protein N-terminal domain-containing protein</fullName>
    </recommendedName>
</protein>
<comment type="caution">
    <text evidence="6">The sequence shown here is derived from an EMBL/GenBank/DDBJ whole genome shotgun (WGS) entry which is preliminary data.</text>
</comment>
<evidence type="ECO:0000256" key="1">
    <source>
        <dbReference type="ARBA" id="ARBA00004340"/>
    </source>
</evidence>
<evidence type="ECO:0000313" key="7">
    <source>
        <dbReference type="EMBL" id="KAF0406824.1"/>
    </source>
</evidence>
<dbReference type="OrthoDB" id="2673191at2759"/>
<dbReference type="InterPro" id="IPR045379">
    <property type="entry name" value="Crinkler_N"/>
</dbReference>
<dbReference type="EMBL" id="WTPW01005155">
    <property type="protein sequence ID" value="KAF0332849.1"/>
    <property type="molecule type" value="Genomic_DNA"/>
</dbReference>
<sequence>MPPKKAPLFCLVRGDPEISAFAINHTKNMTIDELRKTIYNKKNSLTNNDYPDLTLYLVLIPTRNVEAIFTTAPAVDHIHIIVEISDATKRGSVDEEMRNDIKEMKKDIKDMKKEKSKVNISSVNYESWERIQAYLGLEYENTKQQQVLK</sequence>
<dbReference type="GO" id="GO:0043657">
    <property type="term" value="C:host cell"/>
    <property type="evidence" value="ECO:0007669"/>
    <property type="project" value="UniProtKB-SubCell"/>
</dbReference>
<evidence type="ECO:0000256" key="3">
    <source>
        <dbReference type="ARBA" id="ARBA00022525"/>
    </source>
</evidence>
<organism evidence="6 8">
    <name type="scientific">Gigaspora margarita</name>
    <dbReference type="NCBI Taxonomy" id="4874"/>
    <lineage>
        <taxon>Eukaryota</taxon>
        <taxon>Fungi</taxon>
        <taxon>Fungi incertae sedis</taxon>
        <taxon>Mucoromycota</taxon>
        <taxon>Glomeromycotina</taxon>
        <taxon>Glomeromycetes</taxon>
        <taxon>Diversisporales</taxon>
        <taxon>Gigasporaceae</taxon>
        <taxon>Gigaspora</taxon>
    </lineage>
</organism>
<evidence type="ECO:0000313" key="8">
    <source>
        <dbReference type="Proteomes" id="UP000439903"/>
    </source>
</evidence>